<keyword evidence="6 7" id="KW-0472">Membrane</keyword>
<organism evidence="10 11">
    <name type="scientific">Maribellus comscasis</name>
    <dbReference type="NCBI Taxonomy" id="2681766"/>
    <lineage>
        <taxon>Bacteria</taxon>
        <taxon>Pseudomonadati</taxon>
        <taxon>Bacteroidota</taxon>
        <taxon>Bacteroidia</taxon>
        <taxon>Marinilabiliales</taxon>
        <taxon>Prolixibacteraceae</taxon>
        <taxon>Maribellus</taxon>
    </lineage>
</organism>
<feature type="transmembrane region" description="Helical" evidence="7">
    <location>
        <begin position="327"/>
        <end position="357"/>
    </location>
</feature>
<sequence>MIKFLLKGLIRDKSRSRLPIIIVSIGVMLTVFMHAYINGFMGDTIELNARFTHGHLKVMTKAYADNMNQIPNDLALLEVDELVADLNKEYPEIKWTPRIQFGGLVDAPDENGETKAQGPAMGLGIDFLSGHSGEADRLDIENALVRGNLIQHPGEALLSELFSEKLGVNPGDEVTLIGSTMNGSMTMYNFKVAGTVTFGAEALDRGAIIVDLEDARNALDMQNAAGELIGFLPEGLYNDDEAFQIAETFNNKYQDDADEYAPVMRTLSQQGSMGQYVALSKGWTVYISAIFIFAMALVLWNAGLLGGLRRYGEFGVRLAMGEEKSHVYRTLIFESVFIGIAGTVVGTIFGLFFAWLLQTYGIDISGMMQGGALMMPSTIRARITPVDYYVGLIPGLISTVLGTMLAGIGIYKRKTAQLFKELEA</sequence>
<evidence type="ECO:0000313" key="10">
    <source>
        <dbReference type="EMBL" id="QGY42526.1"/>
    </source>
</evidence>
<dbReference type="InterPro" id="IPR003838">
    <property type="entry name" value="ABC3_permease_C"/>
</dbReference>
<keyword evidence="5 7" id="KW-1133">Transmembrane helix</keyword>
<feature type="transmembrane region" description="Helical" evidence="7">
    <location>
        <begin position="20"/>
        <end position="37"/>
    </location>
</feature>
<name>A0A6I6JIF5_9BACT</name>
<keyword evidence="11" id="KW-1185">Reference proteome</keyword>
<dbReference type="Pfam" id="PF02687">
    <property type="entry name" value="FtsX"/>
    <property type="match status" value="1"/>
</dbReference>
<gene>
    <name evidence="10" type="ORF">GM418_02305</name>
</gene>
<evidence type="ECO:0000313" key="11">
    <source>
        <dbReference type="Proteomes" id="UP000428260"/>
    </source>
</evidence>
<evidence type="ECO:0000259" key="8">
    <source>
        <dbReference type="Pfam" id="PF02687"/>
    </source>
</evidence>
<keyword evidence="3" id="KW-1003">Cell membrane</keyword>
<evidence type="ECO:0000256" key="5">
    <source>
        <dbReference type="ARBA" id="ARBA00022989"/>
    </source>
</evidence>
<dbReference type="GO" id="GO:0044874">
    <property type="term" value="P:lipoprotein localization to outer membrane"/>
    <property type="evidence" value="ECO:0007669"/>
    <property type="project" value="TreeGrafter"/>
</dbReference>
<dbReference type="Pfam" id="PF12704">
    <property type="entry name" value="MacB_PCD"/>
    <property type="match status" value="1"/>
</dbReference>
<feature type="domain" description="MacB-like periplasmic core" evidence="9">
    <location>
        <begin position="20"/>
        <end position="219"/>
    </location>
</feature>
<feature type="transmembrane region" description="Helical" evidence="7">
    <location>
        <begin position="283"/>
        <end position="306"/>
    </location>
</feature>
<evidence type="ECO:0000259" key="9">
    <source>
        <dbReference type="Pfam" id="PF12704"/>
    </source>
</evidence>
<proteinExistence type="inferred from homology"/>
<dbReference type="Proteomes" id="UP000428260">
    <property type="component" value="Chromosome"/>
</dbReference>
<dbReference type="KEGG" id="mcos:GM418_02305"/>
<evidence type="ECO:0000256" key="3">
    <source>
        <dbReference type="ARBA" id="ARBA00022475"/>
    </source>
</evidence>
<dbReference type="EMBL" id="CP046401">
    <property type="protein sequence ID" value="QGY42526.1"/>
    <property type="molecule type" value="Genomic_DNA"/>
</dbReference>
<dbReference type="AlphaFoldDB" id="A0A6I6JIF5"/>
<evidence type="ECO:0000256" key="6">
    <source>
        <dbReference type="ARBA" id="ARBA00023136"/>
    </source>
</evidence>
<feature type="domain" description="ABC3 transporter permease C-terminal" evidence="8">
    <location>
        <begin position="287"/>
        <end position="413"/>
    </location>
</feature>
<evidence type="ECO:0000256" key="1">
    <source>
        <dbReference type="ARBA" id="ARBA00004651"/>
    </source>
</evidence>
<dbReference type="InterPro" id="IPR051447">
    <property type="entry name" value="Lipoprotein-release_system"/>
</dbReference>
<dbReference type="GO" id="GO:0098797">
    <property type="term" value="C:plasma membrane protein complex"/>
    <property type="evidence" value="ECO:0007669"/>
    <property type="project" value="TreeGrafter"/>
</dbReference>
<protein>
    <submittedName>
        <fullName evidence="10">FtsX-like permease family protein</fullName>
    </submittedName>
</protein>
<evidence type="ECO:0000256" key="7">
    <source>
        <dbReference type="SAM" id="Phobius"/>
    </source>
</evidence>
<dbReference type="PANTHER" id="PTHR30489:SF0">
    <property type="entry name" value="LIPOPROTEIN-RELEASING SYSTEM TRANSMEMBRANE PROTEIN LOLE"/>
    <property type="match status" value="1"/>
</dbReference>
<comment type="similarity">
    <text evidence="2">Belongs to the ABC-4 integral membrane protein family. LolC/E subfamily.</text>
</comment>
<reference evidence="10 11" key="1">
    <citation type="submission" date="2019-11" db="EMBL/GenBank/DDBJ databases">
        <authorList>
            <person name="Zheng R.K."/>
            <person name="Sun C.M."/>
        </authorList>
    </citation>
    <scope>NUCLEOTIDE SEQUENCE [LARGE SCALE GENOMIC DNA]</scope>
    <source>
        <strain evidence="10 11">WC007</strain>
    </source>
</reference>
<dbReference type="RefSeq" id="WP_158862750.1">
    <property type="nucleotide sequence ID" value="NZ_CP046401.1"/>
</dbReference>
<evidence type="ECO:0000256" key="2">
    <source>
        <dbReference type="ARBA" id="ARBA00005236"/>
    </source>
</evidence>
<evidence type="ECO:0000256" key="4">
    <source>
        <dbReference type="ARBA" id="ARBA00022692"/>
    </source>
</evidence>
<feature type="transmembrane region" description="Helical" evidence="7">
    <location>
        <begin position="388"/>
        <end position="411"/>
    </location>
</feature>
<dbReference type="PANTHER" id="PTHR30489">
    <property type="entry name" value="LIPOPROTEIN-RELEASING SYSTEM TRANSMEMBRANE PROTEIN LOLE"/>
    <property type="match status" value="1"/>
</dbReference>
<keyword evidence="4 7" id="KW-0812">Transmembrane</keyword>
<accession>A0A6I6JIF5</accession>
<dbReference type="InterPro" id="IPR025857">
    <property type="entry name" value="MacB_PCD"/>
</dbReference>
<comment type="subcellular location">
    <subcellularLocation>
        <location evidence="1">Cell membrane</location>
        <topology evidence="1">Multi-pass membrane protein</topology>
    </subcellularLocation>
</comment>